<dbReference type="InterPro" id="IPR036396">
    <property type="entry name" value="Cyt_P450_sf"/>
</dbReference>
<proteinExistence type="inferred from homology"/>
<gene>
    <name evidence="4" type="ORF">BN1012_Phect1464</name>
</gene>
<dbReference type="KEGG" id="pect:BN1012_Phect1464"/>
<keyword evidence="3" id="KW-0560">Oxidoreductase</keyword>
<dbReference type="InterPro" id="IPR002397">
    <property type="entry name" value="Cyt_P450_B"/>
</dbReference>
<reference evidence="4 5" key="1">
    <citation type="journal article" date="2014" name="Front. Genet.">
        <title>Genome and metabolic network of "Candidatus Phaeomarinobacter ectocarpi" Ec32, a new candidate genus of Alphaproteobacteria frequently associated with brown algae.</title>
        <authorList>
            <person name="Dittami S.M."/>
            <person name="Barbeyron T."/>
            <person name="Boyen C."/>
            <person name="Cambefort J."/>
            <person name="Collet G."/>
            <person name="Delage L."/>
            <person name="Gobet A."/>
            <person name="Groisillier A."/>
            <person name="Leblanc C."/>
            <person name="Michel G."/>
            <person name="Scornet D."/>
            <person name="Siegel A."/>
            <person name="Tapia J.E."/>
            <person name="Tonon T."/>
        </authorList>
    </citation>
    <scope>NUCLEOTIDE SEQUENCE [LARGE SCALE GENOMIC DNA]</scope>
    <source>
        <strain evidence="4 5">Ec32</strain>
    </source>
</reference>
<dbReference type="Pfam" id="PF00067">
    <property type="entry name" value="p450"/>
    <property type="match status" value="1"/>
</dbReference>
<dbReference type="GO" id="GO:0020037">
    <property type="term" value="F:heme binding"/>
    <property type="evidence" value="ECO:0007669"/>
    <property type="project" value="InterPro"/>
</dbReference>
<dbReference type="PANTHER" id="PTHR46696:SF1">
    <property type="entry name" value="CYTOCHROME P450 YJIB-RELATED"/>
    <property type="match status" value="1"/>
</dbReference>
<dbReference type="PROSITE" id="PS00086">
    <property type="entry name" value="CYTOCHROME_P450"/>
    <property type="match status" value="1"/>
</dbReference>
<sequence>MSQAFTHTPTSDVELSSTTNIADPDIWSNYEYFPIFEKMRAEEPVHYCAESTYGPYWSVTRYEDIMAVDTNHQVYSSEADFGGIVIDDRIAIDPETNYKSASFISMDQPKHDDQRKSVNGITNPNNLQYFGDIIRTRTVNMLDSLPVGEEFDWVPTVSIELTTQMLATLFDFPFEDRHKLTRWSDVITAEPESDIVENQEARVAELNEMAEYFVELQKGRINKPDSIDLLTMMTHSPAMAKMPPEEFMGNLALLIVGGNDTTRNSMSGSIFGMHLFPDEFKKMVDDPSLTDNAVAEIIRWQTPLSHMRRTALQDAVLGGKQIRKGDKVVMWYASGNRDTSIFDDPDKIIIDRKNARRHLSFGFGIHRCMGNRIGELQLRILWEEILKRFSRVEVTGEPVLTHSNFVKGYASLPVKLHAL</sequence>
<dbReference type="GO" id="GO:0005506">
    <property type="term" value="F:iron ion binding"/>
    <property type="evidence" value="ECO:0007669"/>
    <property type="project" value="InterPro"/>
</dbReference>
<dbReference type="EMBL" id="HG966617">
    <property type="protein sequence ID" value="CDO59678.1"/>
    <property type="molecule type" value="Genomic_DNA"/>
</dbReference>
<dbReference type="Proteomes" id="UP000032160">
    <property type="component" value="Chromosome I"/>
</dbReference>
<dbReference type="CDD" id="cd11033">
    <property type="entry name" value="CYP142-like"/>
    <property type="match status" value="1"/>
</dbReference>
<dbReference type="GO" id="GO:0016705">
    <property type="term" value="F:oxidoreductase activity, acting on paired donors, with incorporation or reduction of molecular oxygen"/>
    <property type="evidence" value="ECO:0007669"/>
    <property type="project" value="InterPro"/>
</dbReference>
<dbReference type="HOGENOM" id="CLU_033716_0_0_5"/>
<dbReference type="InterPro" id="IPR017972">
    <property type="entry name" value="Cyt_P450_CS"/>
</dbReference>
<evidence type="ECO:0000256" key="3">
    <source>
        <dbReference type="RuleBase" id="RU000461"/>
    </source>
</evidence>
<protein>
    <submittedName>
        <fullName evidence="4">Putative cytochrome P450 hydroxylase</fullName>
    </submittedName>
</protein>
<dbReference type="RefSeq" id="WP_043950262.1">
    <property type="nucleotide sequence ID" value="NZ_HG966617.1"/>
</dbReference>
<keyword evidence="3" id="KW-0408">Iron</keyword>
<keyword evidence="3" id="KW-0479">Metal-binding</keyword>
<dbReference type="Gene3D" id="1.10.630.10">
    <property type="entry name" value="Cytochrome P450"/>
    <property type="match status" value="1"/>
</dbReference>
<comment type="similarity">
    <text evidence="2 3">Belongs to the cytochrome P450 family.</text>
</comment>
<dbReference type="GO" id="GO:0004497">
    <property type="term" value="F:monooxygenase activity"/>
    <property type="evidence" value="ECO:0007669"/>
    <property type="project" value="UniProtKB-KW"/>
</dbReference>
<evidence type="ECO:0000256" key="1">
    <source>
        <dbReference type="ARBA" id="ARBA00001971"/>
    </source>
</evidence>
<dbReference type="PRINTS" id="PR00359">
    <property type="entry name" value="BP450"/>
</dbReference>
<comment type="cofactor">
    <cofactor evidence="1">
        <name>heme</name>
        <dbReference type="ChEBI" id="CHEBI:30413"/>
    </cofactor>
</comment>
<accession>X5M8M1</accession>
<keyword evidence="3" id="KW-0349">Heme</keyword>
<evidence type="ECO:0000256" key="2">
    <source>
        <dbReference type="ARBA" id="ARBA00010617"/>
    </source>
</evidence>
<keyword evidence="3" id="KW-0503">Monooxygenase</keyword>
<dbReference type="SUPFAM" id="SSF48264">
    <property type="entry name" value="Cytochrome P450"/>
    <property type="match status" value="1"/>
</dbReference>
<keyword evidence="5" id="KW-1185">Reference proteome</keyword>
<evidence type="ECO:0000313" key="4">
    <source>
        <dbReference type="EMBL" id="CDO59678.1"/>
    </source>
</evidence>
<dbReference type="STRING" id="1458461.BN1012_Phect1464"/>
<name>X5M8M1_9HYPH</name>
<organism evidence="4 5">
    <name type="scientific">Candidatus Phaeomarinibacter ectocarpi</name>
    <dbReference type="NCBI Taxonomy" id="1458461"/>
    <lineage>
        <taxon>Bacteria</taxon>
        <taxon>Pseudomonadati</taxon>
        <taxon>Pseudomonadota</taxon>
        <taxon>Alphaproteobacteria</taxon>
        <taxon>Hyphomicrobiales</taxon>
        <taxon>Parvibaculaceae</taxon>
        <taxon>Candidatus Phaeomarinibacter</taxon>
    </lineage>
</organism>
<dbReference type="PANTHER" id="PTHR46696">
    <property type="entry name" value="P450, PUTATIVE (EUROFUNG)-RELATED"/>
    <property type="match status" value="1"/>
</dbReference>
<dbReference type="AlphaFoldDB" id="X5M8M1"/>
<evidence type="ECO:0000313" key="5">
    <source>
        <dbReference type="Proteomes" id="UP000032160"/>
    </source>
</evidence>
<dbReference type="PATRIC" id="fig|1458461.3.peg.1463"/>
<dbReference type="InterPro" id="IPR001128">
    <property type="entry name" value="Cyt_P450"/>
</dbReference>
<dbReference type="OrthoDB" id="9801155at2"/>